<name>A0A316HYD0_9SPHI</name>
<sequence length="174" mass="19958">MMPKRVIVLCYRKIIGLNAVKAWDKMVFESSYLEFKMQAQNFSVGTEYTSYAELLHNLPGARRLNGMVTPSVTGYVQQLNGIMPDLLNNLGRRFLTFKKFKLEIINSDIIDMAKHQVAISFYSEPMVWHDTIGDFLLVSDHLPENQLPGENNKAITNLIQIQPYLNISSLQYLN</sequence>
<reference evidence="1 2" key="1">
    <citation type="submission" date="2018-05" db="EMBL/GenBank/DDBJ databases">
        <title>Genomic Encyclopedia of Archaeal and Bacterial Type Strains, Phase II (KMG-II): from individual species to whole genera.</title>
        <authorList>
            <person name="Goeker M."/>
        </authorList>
    </citation>
    <scope>NUCLEOTIDE SEQUENCE [LARGE SCALE GENOMIC DNA]</scope>
    <source>
        <strain evidence="1 2">DSM 19975</strain>
    </source>
</reference>
<comment type="caution">
    <text evidence="1">The sequence shown here is derived from an EMBL/GenBank/DDBJ whole genome shotgun (WGS) entry which is preliminary data.</text>
</comment>
<keyword evidence="2" id="KW-1185">Reference proteome</keyword>
<dbReference type="AlphaFoldDB" id="A0A316HYD0"/>
<protein>
    <submittedName>
        <fullName evidence="1">Uncharacterized protein</fullName>
    </submittedName>
</protein>
<organism evidence="1 2">
    <name type="scientific">Mucilaginibacter oryzae</name>
    <dbReference type="NCBI Taxonomy" id="468058"/>
    <lineage>
        <taxon>Bacteria</taxon>
        <taxon>Pseudomonadati</taxon>
        <taxon>Bacteroidota</taxon>
        <taxon>Sphingobacteriia</taxon>
        <taxon>Sphingobacteriales</taxon>
        <taxon>Sphingobacteriaceae</taxon>
        <taxon>Mucilaginibacter</taxon>
    </lineage>
</organism>
<evidence type="ECO:0000313" key="1">
    <source>
        <dbReference type="EMBL" id="PWK80062.1"/>
    </source>
</evidence>
<evidence type="ECO:0000313" key="2">
    <source>
        <dbReference type="Proteomes" id="UP000245678"/>
    </source>
</evidence>
<dbReference type="RefSeq" id="WP_109606121.1">
    <property type="nucleotide sequence ID" value="NZ_QGHA01000001.1"/>
</dbReference>
<proteinExistence type="predicted"/>
<gene>
    <name evidence="1" type="ORF">LX99_00526</name>
</gene>
<accession>A0A316HYD0</accession>
<dbReference type="EMBL" id="QGHA01000001">
    <property type="protein sequence ID" value="PWK80062.1"/>
    <property type="molecule type" value="Genomic_DNA"/>
</dbReference>
<dbReference type="Proteomes" id="UP000245678">
    <property type="component" value="Unassembled WGS sequence"/>
</dbReference>